<dbReference type="Pfam" id="PF00067">
    <property type="entry name" value="p450"/>
    <property type="match status" value="1"/>
</dbReference>
<dbReference type="Proteomes" id="UP000756346">
    <property type="component" value="Unassembled WGS sequence"/>
</dbReference>
<evidence type="ECO:0000256" key="2">
    <source>
        <dbReference type="ARBA" id="ARBA00004972"/>
    </source>
</evidence>
<protein>
    <recommendedName>
        <fullName evidence="11">Cytochrome P450 monooxygenase ABA1</fullName>
    </recommendedName>
    <alternativeName>
        <fullName evidence="12">Abscisic acid biosynthesis protein 1</fullName>
    </alternativeName>
    <alternativeName>
        <fullName evidence="10">Cytochrome P450 monooxygenase aba1</fullName>
    </alternativeName>
</protein>
<dbReference type="Gene3D" id="1.10.630.10">
    <property type="entry name" value="Cytochrome P450"/>
    <property type="match status" value="1"/>
</dbReference>
<dbReference type="AlphaFoldDB" id="A0A9P8XRM6"/>
<dbReference type="OrthoDB" id="3934656at2759"/>
<keyword evidence="6" id="KW-0560">Oxidoreductase</keyword>
<evidence type="ECO:0000256" key="11">
    <source>
        <dbReference type="ARBA" id="ARBA00068222"/>
    </source>
</evidence>
<dbReference type="GO" id="GO:0004497">
    <property type="term" value="F:monooxygenase activity"/>
    <property type="evidence" value="ECO:0007669"/>
    <property type="project" value="UniProtKB-KW"/>
</dbReference>
<sequence>MASILGSEALTPRVVTAALGGLALTTTIWSYIRAWYRLRHVPGPALASVSYYWILLTTTLSGKQAANLDAINRKYGPLARIGPNDVLTNDPEVVRRINGARSTYVRSDWYRSLKMDPYHDSLSSILDTKEHDKLKAKLSFGYGGKENPGIETGVDEQLVALTRLIRDKYLSSSTLRPMDFAIKIQYFTLDALTQVAYGKAFGFLEADADLHDYIASTAGLLPPLHAGADVPWLGDILLWPPLLSMMGPKATDEKGYGKMIAAASRVVAERFGEDAKDRFDMLGSFVRHGVPQRDCEAEVQFQIIAGSDTTATALRGTLLSLITTPTAYFALQREIDAAVAAGQLSSPIATAEEGKQLPYLQAVIYEGLRMHIPFSGLAMKQGDTIAGHFLPGGVRVAVNFLGVQRSKEVFGEDVDIFRPERWLGLGAEQTVAWRNHVELVFGSGRWGCSGRNLAFMELNKVYIQLLRNFDFTLINPRKPMTSSNFGIFVEKDMWVRVTERNV</sequence>
<comment type="pathway">
    <text evidence="2">Hormone biosynthesis.</text>
</comment>
<dbReference type="InterPro" id="IPR001128">
    <property type="entry name" value="Cyt_P450"/>
</dbReference>
<proteinExistence type="inferred from homology"/>
<dbReference type="FunFam" id="1.10.630.10:FF:000076">
    <property type="entry name" value="Cytochrome P450 monooxygenase"/>
    <property type="match status" value="1"/>
</dbReference>
<dbReference type="InterPro" id="IPR036396">
    <property type="entry name" value="Cyt_P450_sf"/>
</dbReference>
<keyword evidence="4 13" id="KW-0349">Heme</keyword>
<dbReference type="RefSeq" id="XP_046005104.1">
    <property type="nucleotide sequence ID" value="XM_046160624.1"/>
</dbReference>
<comment type="similarity">
    <text evidence="3">Belongs to the cytochrome P450 family.</text>
</comment>
<feature type="binding site" description="axial binding residue" evidence="13">
    <location>
        <position position="448"/>
    </location>
    <ligand>
        <name>heme</name>
        <dbReference type="ChEBI" id="CHEBI:30413"/>
    </ligand>
    <ligandPart>
        <name>Fe</name>
        <dbReference type="ChEBI" id="CHEBI:18248"/>
    </ligandPart>
</feature>
<dbReference type="EMBL" id="JAGTJQ010000013">
    <property type="protein sequence ID" value="KAH7014137.1"/>
    <property type="molecule type" value="Genomic_DNA"/>
</dbReference>
<dbReference type="SUPFAM" id="SSF48264">
    <property type="entry name" value="Cytochrome P450"/>
    <property type="match status" value="1"/>
</dbReference>
<keyword evidence="15" id="KW-1185">Reference proteome</keyword>
<dbReference type="PANTHER" id="PTHR24305">
    <property type="entry name" value="CYTOCHROME P450"/>
    <property type="match status" value="1"/>
</dbReference>
<dbReference type="InterPro" id="IPR050121">
    <property type="entry name" value="Cytochrome_P450_monoxygenase"/>
</dbReference>
<evidence type="ECO:0000256" key="5">
    <source>
        <dbReference type="ARBA" id="ARBA00022723"/>
    </source>
</evidence>
<accession>A0A9P8XRM6</accession>
<evidence type="ECO:0000256" key="6">
    <source>
        <dbReference type="ARBA" id="ARBA00023002"/>
    </source>
</evidence>
<dbReference type="CDD" id="cd11060">
    <property type="entry name" value="CYP57A1-like"/>
    <property type="match status" value="1"/>
</dbReference>
<name>A0A9P8XRM6_9PEZI</name>
<dbReference type="GO" id="GO:0005506">
    <property type="term" value="F:iron ion binding"/>
    <property type="evidence" value="ECO:0007669"/>
    <property type="project" value="InterPro"/>
</dbReference>
<dbReference type="GO" id="GO:0020037">
    <property type="term" value="F:heme binding"/>
    <property type="evidence" value="ECO:0007669"/>
    <property type="project" value="InterPro"/>
</dbReference>
<evidence type="ECO:0000256" key="3">
    <source>
        <dbReference type="ARBA" id="ARBA00010617"/>
    </source>
</evidence>
<evidence type="ECO:0000256" key="13">
    <source>
        <dbReference type="PIRSR" id="PIRSR602401-1"/>
    </source>
</evidence>
<evidence type="ECO:0000256" key="12">
    <source>
        <dbReference type="ARBA" id="ARBA00079990"/>
    </source>
</evidence>
<keyword evidence="8" id="KW-0843">Virulence</keyword>
<dbReference type="InterPro" id="IPR002401">
    <property type="entry name" value="Cyt_P450_E_grp-I"/>
</dbReference>
<dbReference type="GeneID" id="70190170"/>
<evidence type="ECO:0000256" key="1">
    <source>
        <dbReference type="ARBA" id="ARBA00001971"/>
    </source>
</evidence>
<evidence type="ECO:0000256" key="7">
    <source>
        <dbReference type="ARBA" id="ARBA00023004"/>
    </source>
</evidence>
<keyword evidence="5 13" id="KW-0479">Metal-binding</keyword>
<gene>
    <name evidence="14" type="ORF">B0I36DRAFT_377999</name>
</gene>
<dbReference type="PANTHER" id="PTHR24305:SF77">
    <property type="entry name" value="CYTOCHROME P450 MONOOXYGENASE"/>
    <property type="match status" value="1"/>
</dbReference>
<keyword evidence="9" id="KW-0503">Monooxygenase</keyword>
<evidence type="ECO:0000256" key="10">
    <source>
        <dbReference type="ARBA" id="ARBA00067672"/>
    </source>
</evidence>
<evidence type="ECO:0000256" key="4">
    <source>
        <dbReference type="ARBA" id="ARBA00022617"/>
    </source>
</evidence>
<evidence type="ECO:0000256" key="8">
    <source>
        <dbReference type="ARBA" id="ARBA00023026"/>
    </source>
</evidence>
<evidence type="ECO:0000313" key="14">
    <source>
        <dbReference type="EMBL" id="KAH7014137.1"/>
    </source>
</evidence>
<dbReference type="PRINTS" id="PR00463">
    <property type="entry name" value="EP450I"/>
</dbReference>
<dbReference type="GO" id="GO:0016705">
    <property type="term" value="F:oxidoreductase activity, acting on paired donors, with incorporation or reduction of molecular oxygen"/>
    <property type="evidence" value="ECO:0007669"/>
    <property type="project" value="InterPro"/>
</dbReference>
<keyword evidence="7 13" id="KW-0408">Iron</keyword>
<dbReference type="PRINTS" id="PR00385">
    <property type="entry name" value="P450"/>
</dbReference>
<reference evidence="14" key="1">
    <citation type="journal article" date="2021" name="Nat. Commun.">
        <title>Genetic determinants of endophytism in the Arabidopsis root mycobiome.</title>
        <authorList>
            <person name="Mesny F."/>
            <person name="Miyauchi S."/>
            <person name="Thiergart T."/>
            <person name="Pickel B."/>
            <person name="Atanasova L."/>
            <person name="Karlsson M."/>
            <person name="Huettel B."/>
            <person name="Barry K.W."/>
            <person name="Haridas S."/>
            <person name="Chen C."/>
            <person name="Bauer D."/>
            <person name="Andreopoulos W."/>
            <person name="Pangilinan J."/>
            <person name="LaButti K."/>
            <person name="Riley R."/>
            <person name="Lipzen A."/>
            <person name="Clum A."/>
            <person name="Drula E."/>
            <person name="Henrissat B."/>
            <person name="Kohler A."/>
            <person name="Grigoriev I.V."/>
            <person name="Martin F.M."/>
            <person name="Hacquard S."/>
        </authorList>
    </citation>
    <scope>NUCLEOTIDE SEQUENCE</scope>
    <source>
        <strain evidence="14">MPI-CAGE-CH-0230</strain>
    </source>
</reference>
<comment type="cofactor">
    <cofactor evidence="1 13">
        <name>heme</name>
        <dbReference type="ChEBI" id="CHEBI:30413"/>
    </cofactor>
</comment>
<evidence type="ECO:0000313" key="15">
    <source>
        <dbReference type="Proteomes" id="UP000756346"/>
    </source>
</evidence>
<comment type="caution">
    <text evidence="14">The sequence shown here is derived from an EMBL/GenBank/DDBJ whole genome shotgun (WGS) entry which is preliminary data.</text>
</comment>
<organism evidence="14 15">
    <name type="scientific">Microdochium trichocladiopsis</name>
    <dbReference type="NCBI Taxonomy" id="1682393"/>
    <lineage>
        <taxon>Eukaryota</taxon>
        <taxon>Fungi</taxon>
        <taxon>Dikarya</taxon>
        <taxon>Ascomycota</taxon>
        <taxon>Pezizomycotina</taxon>
        <taxon>Sordariomycetes</taxon>
        <taxon>Xylariomycetidae</taxon>
        <taxon>Xylariales</taxon>
        <taxon>Microdochiaceae</taxon>
        <taxon>Microdochium</taxon>
    </lineage>
</organism>
<evidence type="ECO:0000256" key="9">
    <source>
        <dbReference type="ARBA" id="ARBA00023033"/>
    </source>
</evidence>